<evidence type="ECO:0000313" key="2">
    <source>
        <dbReference type="EMBL" id="THU76765.1"/>
    </source>
</evidence>
<dbReference type="AlphaFoldDB" id="A0A4V4HAT6"/>
<proteinExistence type="predicted"/>
<dbReference type="EMBL" id="ML180719">
    <property type="protein sequence ID" value="THU76765.1"/>
    <property type="molecule type" value="Genomic_DNA"/>
</dbReference>
<sequence>MGLFLMGMLGHPGVSSPISSTSSELVQVPPAQEVTNQMQGLVVGQTGDAQTSVVPANDTDASTQYQASGEASDQGLEVHSAESIPIIKTDYSYFKLTGAILEKSVFVLKDFSGLIPVPGLEPAVNAVCACIKHFHKISNNKEKLEKLTEELAFKSKALEKHCKQGASSEMEEQLKILTEKLDLLSNQVNKKLQNKSQMEKFHRVVQPDDISKEIDEYFEAVNNAFDNCK</sequence>
<evidence type="ECO:0000313" key="3">
    <source>
        <dbReference type="Proteomes" id="UP000297245"/>
    </source>
</evidence>
<feature type="non-terminal residue" evidence="2">
    <location>
        <position position="229"/>
    </location>
</feature>
<reference evidence="2 3" key="1">
    <citation type="journal article" date="2019" name="Nat. Ecol. Evol.">
        <title>Megaphylogeny resolves global patterns of mushroom evolution.</title>
        <authorList>
            <person name="Varga T."/>
            <person name="Krizsan K."/>
            <person name="Foldi C."/>
            <person name="Dima B."/>
            <person name="Sanchez-Garcia M."/>
            <person name="Sanchez-Ramirez S."/>
            <person name="Szollosi G.J."/>
            <person name="Szarkandi J.G."/>
            <person name="Papp V."/>
            <person name="Albert L."/>
            <person name="Andreopoulos W."/>
            <person name="Angelini C."/>
            <person name="Antonin V."/>
            <person name="Barry K.W."/>
            <person name="Bougher N.L."/>
            <person name="Buchanan P."/>
            <person name="Buyck B."/>
            <person name="Bense V."/>
            <person name="Catcheside P."/>
            <person name="Chovatia M."/>
            <person name="Cooper J."/>
            <person name="Damon W."/>
            <person name="Desjardin D."/>
            <person name="Finy P."/>
            <person name="Geml J."/>
            <person name="Haridas S."/>
            <person name="Hughes K."/>
            <person name="Justo A."/>
            <person name="Karasinski D."/>
            <person name="Kautmanova I."/>
            <person name="Kiss B."/>
            <person name="Kocsube S."/>
            <person name="Kotiranta H."/>
            <person name="LaButti K.M."/>
            <person name="Lechner B.E."/>
            <person name="Liimatainen K."/>
            <person name="Lipzen A."/>
            <person name="Lukacs Z."/>
            <person name="Mihaltcheva S."/>
            <person name="Morgado L.N."/>
            <person name="Niskanen T."/>
            <person name="Noordeloos M.E."/>
            <person name="Ohm R.A."/>
            <person name="Ortiz-Santana B."/>
            <person name="Ovrebo C."/>
            <person name="Racz N."/>
            <person name="Riley R."/>
            <person name="Savchenko A."/>
            <person name="Shiryaev A."/>
            <person name="Soop K."/>
            <person name="Spirin V."/>
            <person name="Szebenyi C."/>
            <person name="Tomsovsky M."/>
            <person name="Tulloss R.E."/>
            <person name="Uehling J."/>
            <person name="Grigoriev I.V."/>
            <person name="Vagvolgyi C."/>
            <person name="Papp T."/>
            <person name="Martin F.M."/>
            <person name="Miettinen O."/>
            <person name="Hibbett D.S."/>
            <person name="Nagy L.G."/>
        </authorList>
    </citation>
    <scope>NUCLEOTIDE SEQUENCE [LARGE SCALE GENOMIC DNA]</scope>
    <source>
        <strain evidence="2 3">CBS 962.96</strain>
    </source>
</reference>
<keyword evidence="1" id="KW-0175">Coiled coil</keyword>
<gene>
    <name evidence="2" type="ORF">K435DRAFT_896817</name>
</gene>
<protein>
    <submittedName>
        <fullName evidence="2">Uncharacterized protein</fullName>
    </submittedName>
</protein>
<evidence type="ECO:0000256" key="1">
    <source>
        <dbReference type="SAM" id="Coils"/>
    </source>
</evidence>
<dbReference type="Proteomes" id="UP000297245">
    <property type="component" value="Unassembled WGS sequence"/>
</dbReference>
<name>A0A4V4HAT6_DENBC</name>
<organism evidence="2 3">
    <name type="scientific">Dendrothele bispora (strain CBS 962.96)</name>
    <dbReference type="NCBI Taxonomy" id="1314807"/>
    <lineage>
        <taxon>Eukaryota</taxon>
        <taxon>Fungi</taxon>
        <taxon>Dikarya</taxon>
        <taxon>Basidiomycota</taxon>
        <taxon>Agaricomycotina</taxon>
        <taxon>Agaricomycetes</taxon>
        <taxon>Agaricomycetidae</taxon>
        <taxon>Agaricales</taxon>
        <taxon>Agaricales incertae sedis</taxon>
        <taxon>Dendrothele</taxon>
    </lineage>
</organism>
<keyword evidence="3" id="KW-1185">Reference proteome</keyword>
<feature type="coiled-coil region" evidence="1">
    <location>
        <begin position="137"/>
        <end position="194"/>
    </location>
</feature>
<accession>A0A4V4HAT6</accession>